<keyword evidence="9 10" id="KW-0479">Metal-binding</keyword>
<comment type="cofactor">
    <cofactor evidence="1 9">
        <name>heme</name>
        <dbReference type="ChEBI" id="CHEBI:30413"/>
    </cofactor>
</comment>
<comment type="subcellular location">
    <subcellularLocation>
        <location evidence="2">Endoplasmic reticulum membrane</location>
    </subcellularLocation>
</comment>
<gene>
    <name evidence="12" type="primary">SSS_965g</name>
    <name evidence="12" type="ORF">SSS_965</name>
</gene>
<evidence type="ECO:0000256" key="2">
    <source>
        <dbReference type="ARBA" id="ARBA00004586"/>
    </source>
</evidence>
<dbReference type="OrthoDB" id="6512715at2759"/>
<dbReference type="InterPro" id="IPR017972">
    <property type="entry name" value="Cyt_P450_CS"/>
</dbReference>
<dbReference type="Gene3D" id="1.10.630.10">
    <property type="entry name" value="Cytochrome P450"/>
    <property type="match status" value="1"/>
</dbReference>
<accession>A0A834RC37</accession>
<reference evidence="12" key="2">
    <citation type="submission" date="2020-01" db="EMBL/GenBank/DDBJ databases">
        <authorList>
            <person name="Korhonen P.K.K."/>
            <person name="Guangxu M.G."/>
            <person name="Wang T.W."/>
            <person name="Stroehlein A.J.S."/>
            <person name="Young N.D."/>
            <person name="Ang C.-S.A."/>
            <person name="Fernando D.W.F."/>
            <person name="Lu H.L."/>
            <person name="Taylor S.T."/>
            <person name="Ehtesham M.E.M."/>
            <person name="Najaraj S.H.N."/>
            <person name="Harsha G.H.G."/>
            <person name="Madugundu A.M."/>
            <person name="Renuse S.R."/>
            <person name="Holt D.H."/>
            <person name="Pandey A.P."/>
            <person name="Papenfuss A.P."/>
            <person name="Gasser R.B.G."/>
            <person name="Fischer K.F."/>
        </authorList>
    </citation>
    <scope>NUCLEOTIDE SEQUENCE</scope>
    <source>
        <strain evidence="12">SSS_KF_BRIS2020</strain>
    </source>
</reference>
<evidence type="ECO:0000313" key="14">
    <source>
        <dbReference type="Proteomes" id="UP000070412"/>
    </source>
</evidence>
<dbReference type="PRINTS" id="PR00385">
    <property type="entry name" value="P450"/>
</dbReference>
<evidence type="ECO:0000256" key="6">
    <source>
        <dbReference type="ARBA" id="ARBA00023004"/>
    </source>
</evidence>
<evidence type="ECO:0000256" key="7">
    <source>
        <dbReference type="ARBA" id="ARBA00023033"/>
    </source>
</evidence>
<dbReference type="InterPro" id="IPR002401">
    <property type="entry name" value="Cyt_P450_E_grp-I"/>
</dbReference>
<keyword evidence="5" id="KW-0256">Endoplasmic reticulum</keyword>
<sequence>MLVEIFLSNSPISLTLLGSLLGLIFIYCWRKYREFQNVCKLIEKIPGPKVSSKLLGHLSLVWQTPNKNHYLQQIFNTFVGISKIFQQQNHGLMRFWIGPTQPIVVIFDAEHAEILLNSNVNIDKSREYDFAIPWLGLGLFTSTGEKWRVHRKMLTPAFHFRILESFIPIIQKQQTIMMKIIETKVRESNDRTIDDIKPLITNCALDIICEAAMGVQIEAQIDPESRYSKAVRKVLDLFTERFLSPWLWNDWIFSWSPTAKKQAETIDFLHRFTRTIIQRRKKEFNERLQASNGDLDDLIGNDNNDDGTNKRVLAFLDSLLMQNFKDPGSWTDEDIRSEVDTFMSAGQDTSSATVQFALQLIGHHPEVQTKIHEELDSIYGDQIDREIRFEDLRHMKYLERCIKETLRIYPPVLFIARNIREEIQIKEALIPKKTTCMILFYQLHRDPKYFPNPERYDPDRFSPEQMNGRHAFAFTPFSAGPRNCIGQRFAMQTVKALLASIFRKYRIKSLVPMDQVELAFGSTVGPKNKITIKFEPRFEF</sequence>
<dbReference type="CDD" id="cd20628">
    <property type="entry name" value="CYP4"/>
    <property type="match status" value="1"/>
</dbReference>
<organism evidence="12">
    <name type="scientific">Sarcoptes scabiei</name>
    <name type="common">Itch mite</name>
    <name type="synonym">Acarus scabiei</name>
    <dbReference type="NCBI Taxonomy" id="52283"/>
    <lineage>
        <taxon>Eukaryota</taxon>
        <taxon>Metazoa</taxon>
        <taxon>Ecdysozoa</taxon>
        <taxon>Arthropoda</taxon>
        <taxon>Chelicerata</taxon>
        <taxon>Arachnida</taxon>
        <taxon>Acari</taxon>
        <taxon>Acariformes</taxon>
        <taxon>Sarcoptiformes</taxon>
        <taxon>Astigmata</taxon>
        <taxon>Psoroptidia</taxon>
        <taxon>Sarcoptoidea</taxon>
        <taxon>Sarcoptidae</taxon>
        <taxon>Sarcoptinae</taxon>
        <taxon>Sarcoptes</taxon>
    </lineage>
</organism>
<keyword evidence="11" id="KW-0812">Transmembrane</keyword>
<proteinExistence type="inferred from homology"/>
<dbReference type="GO" id="GO:0004497">
    <property type="term" value="F:monooxygenase activity"/>
    <property type="evidence" value="ECO:0007669"/>
    <property type="project" value="UniProtKB-KW"/>
</dbReference>
<dbReference type="Proteomes" id="UP000070412">
    <property type="component" value="Unassembled WGS sequence"/>
</dbReference>
<comment type="similarity">
    <text evidence="3 10">Belongs to the cytochrome P450 family.</text>
</comment>
<reference evidence="14" key="1">
    <citation type="journal article" date="2020" name="PLoS Negl. Trop. Dis.">
        <title>High-quality nuclear genome for Sarcoptes scabiei-A critical resource for a neglected parasite.</title>
        <authorList>
            <person name="Korhonen P.K."/>
            <person name="Gasser R.B."/>
            <person name="Ma G."/>
            <person name="Wang T."/>
            <person name="Stroehlein A.J."/>
            <person name="Young N.D."/>
            <person name="Ang C.S."/>
            <person name="Fernando D.D."/>
            <person name="Lu H.C."/>
            <person name="Taylor S."/>
            <person name="Reynolds S.L."/>
            <person name="Mofiz E."/>
            <person name="Najaraj S.H."/>
            <person name="Gowda H."/>
            <person name="Madugundu A."/>
            <person name="Renuse S."/>
            <person name="Holt D."/>
            <person name="Pandey A."/>
            <person name="Papenfuss A.T."/>
            <person name="Fischer K."/>
        </authorList>
    </citation>
    <scope>NUCLEOTIDE SEQUENCE [LARGE SCALE GENOMIC DNA]</scope>
</reference>
<reference evidence="13" key="3">
    <citation type="submission" date="2022-06" db="UniProtKB">
        <authorList>
            <consortium name="EnsemblMetazoa"/>
        </authorList>
    </citation>
    <scope>IDENTIFICATION</scope>
</reference>
<evidence type="ECO:0000256" key="11">
    <source>
        <dbReference type="SAM" id="Phobius"/>
    </source>
</evidence>
<dbReference type="PANTHER" id="PTHR24291:SF189">
    <property type="entry name" value="CYTOCHROME P450 4C3-RELATED"/>
    <property type="match status" value="1"/>
</dbReference>
<feature type="binding site" description="axial binding residue" evidence="9">
    <location>
        <position position="484"/>
    </location>
    <ligand>
        <name>heme</name>
        <dbReference type="ChEBI" id="CHEBI:30413"/>
    </ligand>
    <ligandPart>
        <name>Fe</name>
        <dbReference type="ChEBI" id="CHEBI:18248"/>
    </ligandPart>
</feature>
<dbReference type="EnsemblMetazoa" id="SSS_965s_mrna">
    <property type="protein sequence ID" value="KAF7494140.1"/>
    <property type="gene ID" value="SSS_965"/>
</dbReference>
<dbReference type="GO" id="GO:0005506">
    <property type="term" value="F:iron ion binding"/>
    <property type="evidence" value="ECO:0007669"/>
    <property type="project" value="InterPro"/>
</dbReference>
<dbReference type="AlphaFoldDB" id="A0A834RC37"/>
<evidence type="ECO:0000256" key="10">
    <source>
        <dbReference type="RuleBase" id="RU000461"/>
    </source>
</evidence>
<dbReference type="GO" id="GO:0005789">
    <property type="term" value="C:endoplasmic reticulum membrane"/>
    <property type="evidence" value="ECO:0007669"/>
    <property type="project" value="UniProtKB-SubCell"/>
</dbReference>
<evidence type="ECO:0000256" key="9">
    <source>
        <dbReference type="PIRSR" id="PIRSR602401-1"/>
    </source>
</evidence>
<keyword evidence="4 9" id="KW-0349">Heme</keyword>
<keyword evidence="14" id="KW-1185">Reference proteome</keyword>
<dbReference type="InterPro" id="IPR050196">
    <property type="entry name" value="Cytochrome_P450_Monoox"/>
</dbReference>
<dbReference type="EMBL" id="WVUK01000054">
    <property type="protein sequence ID" value="KAF7494140.1"/>
    <property type="molecule type" value="Genomic_DNA"/>
</dbReference>
<evidence type="ECO:0000313" key="12">
    <source>
        <dbReference type="EMBL" id="KAF7494140.1"/>
    </source>
</evidence>
<dbReference type="InterPro" id="IPR036396">
    <property type="entry name" value="Cyt_P450_sf"/>
</dbReference>
<keyword evidence="6 9" id="KW-0408">Iron</keyword>
<dbReference type="GO" id="GO:0016705">
    <property type="term" value="F:oxidoreductase activity, acting on paired donors, with incorporation or reduction of molecular oxygen"/>
    <property type="evidence" value="ECO:0007669"/>
    <property type="project" value="InterPro"/>
</dbReference>
<keyword evidence="8 11" id="KW-0472">Membrane</keyword>
<evidence type="ECO:0000256" key="3">
    <source>
        <dbReference type="ARBA" id="ARBA00010617"/>
    </source>
</evidence>
<keyword evidence="10" id="KW-0560">Oxidoreductase</keyword>
<name>A0A834RC37_SARSC</name>
<dbReference type="InterPro" id="IPR001128">
    <property type="entry name" value="Cyt_P450"/>
</dbReference>
<dbReference type="PRINTS" id="PR00463">
    <property type="entry name" value="EP450I"/>
</dbReference>
<dbReference type="PANTHER" id="PTHR24291">
    <property type="entry name" value="CYTOCHROME P450 FAMILY 4"/>
    <property type="match status" value="1"/>
</dbReference>
<feature type="transmembrane region" description="Helical" evidence="11">
    <location>
        <begin position="12"/>
        <end position="29"/>
    </location>
</feature>
<dbReference type="SUPFAM" id="SSF48264">
    <property type="entry name" value="Cytochrome P450"/>
    <property type="match status" value="1"/>
</dbReference>
<evidence type="ECO:0000256" key="1">
    <source>
        <dbReference type="ARBA" id="ARBA00001971"/>
    </source>
</evidence>
<protein>
    <submittedName>
        <fullName evidence="12">Cytochrome P450 4c3</fullName>
    </submittedName>
</protein>
<evidence type="ECO:0000256" key="5">
    <source>
        <dbReference type="ARBA" id="ARBA00022824"/>
    </source>
</evidence>
<evidence type="ECO:0000256" key="8">
    <source>
        <dbReference type="ARBA" id="ARBA00023136"/>
    </source>
</evidence>
<evidence type="ECO:0000256" key="4">
    <source>
        <dbReference type="ARBA" id="ARBA00022617"/>
    </source>
</evidence>
<dbReference type="PROSITE" id="PS00086">
    <property type="entry name" value="CYTOCHROME_P450"/>
    <property type="match status" value="1"/>
</dbReference>
<dbReference type="GO" id="GO:0020037">
    <property type="term" value="F:heme binding"/>
    <property type="evidence" value="ECO:0007669"/>
    <property type="project" value="InterPro"/>
</dbReference>
<evidence type="ECO:0000313" key="13">
    <source>
        <dbReference type="EnsemblMetazoa" id="KAF7494140.1"/>
    </source>
</evidence>
<dbReference type="Pfam" id="PF00067">
    <property type="entry name" value="p450"/>
    <property type="match status" value="1"/>
</dbReference>
<keyword evidence="7 10" id="KW-0503">Monooxygenase</keyword>
<keyword evidence="11" id="KW-1133">Transmembrane helix</keyword>